<gene>
    <name evidence="6" type="primary">hipA</name>
    <name evidence="6" type="ORF">NS506_07082</name>
</gene>
<evidence type="ECO:0000259" key="4">
    <source>
        <dbReference type="Pfam" id="PF07804"/>
    </source>
</evidence>
<dbReference type="GO" id="GO:0004674">
    <property type="term" value="F:protein serine/threonine kinase activity"/>
    <property type="evidence" value="ECO:0007669"/>
    <property type="project" value="UniProtKB-KW"/>
</dbReference>
<name>A0ABC8B4B9_9NOCA</name>
<protein>
    <submittedName>
        <fullName evidence="6">Non-specific serine/threonine protein kinase</fullName>
        <ecNumber evidence="6">2.7.11.1</ecNumber>
    </submittedName>
</protein>
<sequence length="382" mass="41597">MYKAGRRAGVLERTAEGGTEFRYEKDYLADRGTPVATTLPLGPDPVRSIAGAVPPFFEGLLPEGHRLTVLQRAVKTSISDELSLLLAVGNDVPGDVQIIPADQPLIDVPPLVEGDSPAELEFARFADEIDTHALPGVQRKASASMISVPFTARYGRFILKLSQPEYPHLVENEAVHLKAARLMKIPVVEANLVTDRIGDTGLLVRRFDRVYEGGSWRRLAFEDATQVLGLPPASKYQADAATVVNALAQIAEAPAVARRNLYLQFLFAWLTGNGDLHAKNVGVVQAHAGKWGIAPIFDIPCTLVDGDNSMALPISSRTRKLRSRDWAAFATEVGLTERAAVSARTVALRAAAAVDYAALPFSGSPMHKLERELRWRRTELGH</sequence>
<evidence type="ECO:0000313" key="7">
    <source>
        <dbReference type="Proteomes" id="UP000180166"/>
    </source>
</evidence>
<accession>A0ABC8B4B9</accession>
<dbReference type="InterPro" id="IPR012893">
    <property type="entry name" value="HipA-like_C"/>
</dbReference>
<feature type="domain" description="HipA-like C-terminal" evidence="4">
    <location>
        <begin position="134"/>
        <end position="350"/>
    </location>
</feature>
<dbReference type="InterPro" id="IPR052028">
    <property type="entry name" value="HipA_Ser/Thr_kinase"/>
</dbReference>
<dbReference type="Pfam" id="PF13657">
    <property type="entry name" value="Couple_hipA"/>
    <property type="match status" value="1"/>
</dbReference>
<dbReference type="EC" id="2.7.11.1" evidence="6"/>
<dbReference type="Gene3D" id="1.10.1070.20">
    <property type="match status" value="1"/>
</dbReference>
<evidence type="ECO:0000256" key="3">
    <source>
        <dbReference type="ARBA" id="ARBA00022777"/>
    </source>
</evidence>
<dbReference type="PANTHER" id="PTHR37419:SF1">
    <property type="entry name" value="SERINE_THREONINE-PROTEIN KINASE TOXIN HIPA"/>
    <property type="match status" value="1"/>
</dbReference>
<feature type="domain" description="HipA N-terminal subdomain 1" evidence="5">
    <location>
        <begin position="3"/>
        <end position="98"/>
    </location>
</feature>
<organism evidence="6 7">
    <name type="scientific">Nocardia seriolae</name>
    <dbReference type="NCBI Taxonomy" id="37332"/>
    <lineage>
        <taxon>Bacteria</taxon>
        <taxon>Bacillati</taxon>
        <taxon>Actinomycetota</taxon>
        <taxon>Actinomycetes</taxon>
        <taxon>Mycobacteriales</taxon>
        <taxon>Nocardiaceae</taxon>
        <taxon>Nocardia</taxon>
    </lineage>
</organism>
<reference evidence="6 7" key="1">
    <citation type="submission" date="2016-10" db="EMBL/GenBank/DDBJ databases">
        <title>Genome sequence of Nocardia seriolae strain EM150506, isolated from Anguila japonica.</title>
        <authorList>
            <person name="Han H.-J."/>
        </authorList>
    </citation>
    <scope>NUCLEOTIDE SEQUENCE [LARGE SCALE GENOMIC DNA]</scope>
    <source>
        <strain evidence="6 7">EM150506</strain>
    </source>
</reference>
<evidence type="ECO:0000256" key="2">
    <source>
        <dbReference type="ARBA" id="ARBA00022679"/>
    </source>
</evidence>
<comment type="similarity">
    <text evidence="1">Belongs to the HipA Ser/Thr kinase family.</text>
</comment>
<evidence type="ECO:0000256" key="1">
    <source>
        <dbReference type="ARBA" id="ARBA00010164"/>
    </source>
</evidence>
<evidence type="ECO:0000259" key="5">
    <source>
        <dbReference type="Pfam" id="PF13657"/>
    </source>
</evidence>
<dbReference type="EMBL" id="CP017839">
    <property type="protein sequence ID" value="APB01108.1"/>
    <property type="molecule type" value="Genomic_DNA"/>
</dbReference>
<dbReference type="NCBIfam" id="TIGR03071">
    <property type="entry name" value="couple_hipA"/>
    <property type="match status" value="1"/>
</dbReference>
<dbReference type="Pfam" id="PF07804">
    <property type="entry name" value="HipA_C"/>
    <property type="match status" value="1"/>
</dbReference>
<dbReference type="AlphaFoldDB" id="A0ABC8B4B9"/>
<dbReference type="Proteomes" id="UP000180166">
    <property type="component" value="Chromosome"/>
</dbReference>
<proteinExistence type="inferred from homology"/>
<dbReference type="PANTHER" id="PTHR37419">
    <property type="entry name" value="SERINE/THREONINE-PROTEIN KINASE TOXIN HIPA"/>
    <property type="match status" value="1"/>
</dbReference>
<evidence type="ECO:0000313" key="6">
    <source>
        <dbReference type="EMBL" id="APB01108.1"/>
    </source>
</evidence>
<keyword evidence="2 6" id="KW-0808">Transferase</keyword>
<dbReference type="InterPro" id="IPR017508">
    <property type="entry name" value="HipA_N1"/>
</dbReference>
<dbReference type="KEGG" id="nsr:NS506_07082"/>
<keyword evidence="3 6" id="KW-0418">Kinase</keyword>
<keyword evidence="6" id="KW-0723">Serine/threonine-protein kinase</keyword>